<accession>A0AAE1PKI0</accession>
<evidence type="ECO:0000313" key="3">
    <source>
        <dbReference type="EMBL" id="KAK4309683.1"/>
    </source>
</evidence>
<evidence type="ECO:0000256" key="1">
    <source>
        <dbReference type="SAM" id="MobiDB-lite"/>
    </source>
</evidence>
<name>A0AAE1PKI0_9EUCA</name>
<sequence length="223" mass="25672">MRNGFSRRKSGVQRCGPCGDKCIQAKYRYGVRRGVPGHHRSHSQDCLALTHAQEGQVRPRPAPTETGELQDEQPLPLPVPSLTSDRSTTRVTRQSPQVQTQTRQQQQQTIQRPDQLHRESEGTHWTPGTPRSEDPRRRGRSNNEEEQEYEVSFLQSFEGEHYDPYYGTRQVSVERRVLLWMIVAFLIIVTIFALVLLALLFRLKMAIECLVQKICCNKTLCCN</sequence>
<keyword evidence="4" id="KW-1185">Reference proteome</keyword>
<organism evidence="3 4">
    <name type="scientific">Petrolisthes manimaculis</name>
    <dbReference type="NCBI Taxonomy" id="1843537"/>
    <lineage>
        <taxon>Eukaryota</taxon>
        <taxon>Metazoa</taxon>
        <taxon>Ecdysozoa</taxon>
        <taxon>Arthropoda</taxon>
        <taxon>Crustacea</taxon>
        <taxon>Multicrustacea</taxon>
        <taxon>Malacostraca</taxon>
        <taxon>Eumalacostraca</taxon>
        <taxon>Eucarida</taxon>
        <taxon>Decapoda</taxon>
        <taxon>Pleocyemata</taxon>
        <taxon>Anomura</taxon>
        <taxon>Galatheoidea</taxon>
        <taxon>Porcellanidae</taxon>
        <taxon>Petrolisthes</taxon>
    </lineage>
</organism>
<dbReference type="EMBL" id="JAWZYT010001726">
    <property type="protein sequence ID" value="KAK4309683.1"/>
    <property type="molecule type" value="Genomic_DNA"/>
</dbReference>
<protein>
    <submittedName>
        <fullName evidence="3">Uncharacterized protein</fullName>
    </submittedName>
</protein>
<evidence type="ECO:0000313" key="4">
    <source>
        <dbReference type="Proteomes" id="UP001292094"/>
    </source>
</evidence>
<proteinExistence type="predicted"/>
<dbReference type="AlphaFoldDB" id="A0AAE1PKI0"/>
<keyword evidence="2" id="KW-0472">Membrane</keyword>
<dbReference type="Proteomes" id="UP001292094">
    <property type="component" value="Unassembled WGS sequence"/>
</dbReference>
<keyword evidence="2" id="KW-0812">Transmembrane</keyword>
<feature type="region of interest" description="Disordered" evidence="1">
    <location>
        <begin position="53"/>
        <end position="150"/>
    </location>
</feature>
<reference evidence="3" key="1">
    <citation type="submission" date="2023-11" db="EMBL/GenBank/DDBJ databases">
        <title>Genome assemblies of two species of porcelain crab, Petrolisthes cinctipes and Petrolisthes manimaculis (Anomura: Porcellanidae).</title>
        <authorList>
            <person name="Angst P."/>
        </authorList>
    </citation>
    <scope>NUCLEOTIDE SEQUENCE</scope>
    <source>
        <strain evidence="3">PB745_02</strain>
        <tissue evidence="3">Gill</tissue>
    </source>
</reference>
<gene>
    <name evidence="3" type="ORF">Pmani_018681</name>
</gene>
<feature type="compositionally biased region" description="Low complexity" evidence="1">
    <location>
        <begin position="89"/>
        <end position="113"/>
    </location>
</feature>
<comment type="caution">
    <text evidence="3">The sequence shown here is derived from an EMBL/GenBank/DDBJ whole genome shotgun (WGS) entry which is preliminary data.</text>
</comment>
<feature type="transmembrane region" description="Helical" evidence="2">
    <location>
        <begin position="177"/>
        <end position="201"/>
    </location>
</feature>
<evidence type="ECO:0000256" key="2">
    <source>
        <dbReference type="SAM" id="Phobius"/>
    </source>
</evidence>
<keyword evidence="2" id="KW-1133">Transmembrane helix</keyword>